<organism evidence="2 3">
    <name type="scientific">Marssonina brunnea f. sp. multigermtubi (strain MB_m1)</name>
    <name type="common">Marssonina leaf spot fungus</name>
    <dbReference type="NCBI Taxonomy" id="1072389"/>
    <lineage>
        <taxon>Eukaryota</taxon>
        <taxon>Fungi</taxon>
        <taxon>Dikarya</taxon>
        <taxon>Ascomycota</taxon>
        <taxon>Pezizomycotina</taxon>
        <taxon>Leotiomycetes</taxon>
        <taxon>Helotiales</taxon>
        <taxon>Drepanopezizaceae</taxon>
        <taxon>Drepanopeziza</taxon>
    </lineage>
</organism>
<dbReference type="EMBL" id="JH921445">
    <property type="protein sequence ID" value="EKD14551.1"/>
    <property type="molecule type" value="Genomic_DNA"/>
</dbReference>
<evidence type="ECO:0000259" key="1">
    <source>
        <dbReference type="PROSITE" id="PS51186"/>
    </source>
</evidence>
<dbReference type="PANTHER" id="PTHR42791">
    <property type="entry name" value="GNAT FAMILY ACETYLTRANSFERASE"/>
    <property type="match status" value="1"/>
</dbReference>
<dbReference type="STRING" id="1072389.K1WNM6"/>
<dbReference type="HOGENOM" id="CLU_1421800_0_0_1"/>
<dbReference type="SUPFAM" id="SSF55729">
    <property type="entry name" value="Acyl-CoA N-acyltransferases (Nat)"/>
    <property type="match status" value="1"/>
</dbReference>
<dbReference type="OMA" id="RDCYLMA"/>
<proteinExistence type="predicted"/>
<dbReference type="InterPro" id="IPR052523">
    <property type="entry name" value="Trichothecene_AcTrans"/>
</dbReference>
<dbReference type="InterPro" id="IPR000182">
    <property type="entry name" value="GNAT_dom"/>
</dbReference>
<dbReference type="eggNOG" id="ENOG502SC13">
    <property type="taxonomic scope" value="Eukaryota"/>
</dbReference>
<name>K1WNM6_MARBU</name>
<gene>
    <name evidence="2" type="ORF">MBM_07272</name>
</gene>
<protein>
    <submittedName>
        <fullName evidence="2">GNAT family acetyltransferase</fullName>
    </submittedName>
</protein>
<evidence type="ECO:0000313" key="3">
    <source>
        <dbReference type="Proteomes" id="UP000006753"/>
    </source>
</evidence>
<dbReference type="GeneID" id="18763207"/>
<dbReference type="Pfam" id="PF13673">
    <property type="entry name" value="Acetyltransf_10"/>
    <property type="match status" value="1"/>
</dbReference>
<evidence type="ECO:0000313" key="2">
    <source>
        <dbReference type="EMBL" id="EKD14551.1"/>
    </source>
</evidence>
<dbReference type="AlphaFoldDB" id="K1WNM6"/>
<dbReference type="RefSeq" id="XP_007295161.1">
    <property type="nucleotide sequence ID" value="XM_007295099.1"/>
</dbReference>
<dbReference type="InterPro" id="IPR016181">
    <property type="entry name" value="Acyl_CoA_acyltransferase"/>
</dbReference>
<keyword evidence="2" id="KW-0808">Transferase</keyword>
<reference evidence="2 3" key="1">
    <citation type="journal article" date="2012" name="BMC Genomics">
        <title>Sequencing the genome of Marssonina brunnea reveals fungus-poplar co-evolution.</title>
        <authorList>
            <person name="Zhu S."/>
            <person name="Cao Y.-Z."/>
            <person name="Jiang C."/>
            <person name="Tan B.-Y."/>
            <person name="Wang Z."/>
            <person name="Feng S."/>
            <person name="Zhang L."/>
            <person name="Su X.-H."/>
            <person name="Brejova B."/>
            <person name="Vinar T."/>
            <person name="Xu M."/>
            <person name="Wang M.-X."/>
            <person name="Zhang S.-G."/>
            <person name="Huang M.-R."/>
            <person name="Wu R."/>
            <person name="Zhou Y."/>
        </authorList>
    </citation>
    <scope>NUCLEOTIDE SEQUENCE [LARGE SCALE GENOMIC DNA]</scope>
    <source>
        <strain evidence="2 3">MB_m1</strain>
    </source>
</reference>
<feature type="domain" description="N-acetyltransferase" evidence="1">
    <location>
        <begin position="63"/>
        <end position="213"/>
    </location>
</feature>
<dbReference type="Gene3D" id="3.40.630.30">
    <property type="match status" value="1"/>
</dbReference>
<sequence length="218" mass="24861">MAFTIRTAVHSDMPSVVSIDMVANRETSALITMNLLPPAELEALFTSRYTHYLSRPSRYRFLLATTSMEEPGGRGREEIVGFLVGAYPKKGGEEVVDFKPAIPEDERARELFIWFFGLSAEDKKMWFRDDMWELESLQTSPAYQRRGIGSLLLTRWVEEVDAANGTTFVRASPRGRGLYAKFGWVDQSIWSVDVTKYGRAEPIVNYNMKREAKEQVST</sequence>
<accession>K1WNM6</accession>
<dbReference type="OrthoDB" id="2832510at2759"/>
<dbReference type="KEGG" id="mbe:MBM_07272"/>
<keyword evidence="3" id="KW-1185">Reference proteome</keyword>
<dbReference type="PANTHER" id="PTHR42791:SF2">
    <property type="entry name" value="N-ACETYLTRANSFERASE DOMAIN-CONTAINING PROTEIN"/>
    <property type="match status" value="1"/>
</dbReference>
<dbReference type="InParanoid" id="K1WNM6"/>
<dbReference type="Proteomes" id="UP000006753">
    <property type="component" value="Unassembled WGS sequence"/>
</dbReference>
<dbReference type="PROSITE" id="PS51186">
    <property type="entry name" value="GNAT"/>
    <property type="match status" value="1"/>
</dbReference>
<dbReference type="GO" id="GO:0016747">
    <property type="term" value="F:acyltransferase activity, transferring groups other than amino-acyl groups"/>
    <property type="evidence" value="ECO:0007669"/>
    <property type="project" value="InterPro"/>
</dbReference>
<dbReference type="CDD" id="cd04301">
    <property type="entry name" value="NAT_SF"/>
    <property type="match status" value="1"/>
</dbReference>